<protein>
    <submittedName>
        <fullName evidence="3">Uncharacterized protein</fullName>
    </submittedName>
</protein>
<feature type="region of interest" description="Disordered" evidence="2">
    <location>
        <begin position="107"/>
        <end position="151"/>
    </location>
</feature>
<feature type="region of interest" description="Disordered" evidence="2">
    <location>
        <begin position="686"/>
        <end position="709"/>
    </location>
</feature>
<keyword evidence="4" id="KW-1185">Reference proteome</keyword>
<accession>A0A423VKN1</accession>
<keyword evidence="1" id="KW-0175">Coiled coil</keyword>
<evidence type="ECO:0000313" key="4">
    <source>
        <dbReference type="Proteomes" id="UP000285146"/>
    </source>
</evidence>
<sequence length="709" mass="79667">MVSETSFDLAYLETRRSYNEVVQQLRRVLGEHYSPDLLVKHEEQVVKKAHEVTIATMLKTSPNQAVSPDCYLMHLGHALWYCCRAKLRVPKETWPPMPAEFDVEGMYDPSKGGAPEHIRAKREAAEREIEEDRLRKEKGKGKAVEGPSSQQMPIRAKVPTPIRPQFVPRVAQPVAPGETQGGPSTRVPVGLARSMWADEVLALDQNLLQEQKKKQQEIEEAAKNQGKTYAQMIDRPVVEKFIPAVADEQGGRRMGAAQHLEVAADTAAAPTQLSSGPSGGQNDQASGLLPGQLAQLQCRLNVEKQKAQGLAVASVQVPKPEPVRRHFVPHKAQSLMVVHDRDDALMASLWDMYDLGSYWPVGPELQPWEVKILASSHYLVVGRDNPGSIFDFTNAAGPGRIYTRTIRNDWLVIGLTVKKPHRWSVKTKEANLAVLLYSLQRVFTVMYEWAHGVSQGSQQSLVAAMDFESMRLPLVTTRVTKEKKEEVKRKENEKKDEKKNEKDIPHGPGNGAQGEVEKEIEVVREHAKSVLDDTKSGASRRESLIAFVERDCGDLKHLDEDGIVNIIRETWENGTLYKGEEKEKTEAKDFVQYFTKKRAVSKAKKLVQEAVATHSPNESNPGRSKRVAALLKEVKNWKLEGVLSRDEVAGHMFDAYKNIYSGEIEQEEAKAFKSKYTTLKEQWEREAEKKAKGKEVESSVDRADEEQAR</sequence>
<dbReference type="InParanoid" id="A0A423VKN1"/>
<feature type="coiled-coil region" evidence="1">
    <location>
        <begin position="201"/>
        <end position="228"/>
    </location>
</feature>
<feature type="compositionally biased region" description="Basic and acidic residues" evidence="2">
    <location>
        <begin position="114"/>
        <end position="143"/>
    </location>
</feature>
<gene>
    <name evidence="3" type="ORF">VPNG_09715</name>
</gene>
<evidence type="ECO:0000256" key="1">
    <source>
        <dbReference type="SAM" id="Coils"/>
    </source>
</evidence>
<dbReference type="AlphaFoldDB" id="A0A423VKN1"/>
<evidence type="ECO:0000256" key="2">
    <source>
        <dbReference type="SAM" id="MobiDB-lite"/>
    </source>
</evidence>
<dbReference type="EMBL" id="LKEB01000090">
    <property type="protein sequence ID" value="ROV91576.1"/>
    <property type="molecule type" value="Genomic_DNA"/>
</dbReference>
<name>A0A423VKN1_9PEZI</name>
<proteinExistence type="predicted"/>
<feature type="compositionally biased region" description="Basic and acidic residues" evidence="2">
    <location>
        <begin position="481"/>
        <end position="505"/>
    </location>
</feature>
<comment type="caution">
    <text evidence="3">The sequence shown here is derived from an EMBL/GenBank/DDBJ whole genome shotgun (WGS) entry which is preliminary data.</text>
</comment>
<dbReference type="Proteomes" id="UP000285146">
    <property type="component" value="Unassembled WGS sequence"/>
</dbReference>
<organism evidence="3 4">
    <name type="scientific">Cytospora leucostoma</name>
    <dbReference type="NCBI Taxonomy" id="1230097"/>
    <lineage>
        <taxon>Eukaryota</taxon>
        <taxon>Fungi</taxon>
        <taxon>Dikarya</taxon>
        <taxon>Ascomycota</taxon>
        <taxon>Pezizomycotina</taxon>
        <taxon>Sordariomycetes</taxon>
        <taxon>Sordariomycetidae</taxon>
        <taxon>Diaporthales</taxon>
        <taxon>Cytosporaceae</taxon>
        <taxon>Cytospora</taxon>
    </lineage>
</organism>
<evidence type="ECO:0000313" key="3">
    <source>
        <dbReference type="EMBL" id="ROV91576.1"/>
    </source>
</evidence>
<reference evidence="3 4" key="1">
    <citation type="submission" date="2015-09" db="EMBL/GenBank/DDBJ databases">
        <title>Host preference determinants of Valsa canker pathogens revealed by comparative genomics.</title>
        <authorList>
            <person name="Yin Z."/>
            <person name="Huang L."/>
        </authorList>
    </citation>
    <scope>NUCLEOTIDE SEQUENCE [LARGE SCALE GENOMIC DNA]</scope>
    <source>
        <strain evidence="3 4">SXYLt</strain>
    </source>
</reference>
<feature type="region of interest" description="Disordered" evidence="2">
    <location>
        <begin position="263"/>
        <end position="287"/>
    </location>
</feature>
<dbReference type="OrthoDB" id="10505465at2759"/>
<feature type="compositionally biased region" description="Polar residues" evidence="2">
    <location>
        <begin position="269"/>
        <end position="285"/>
    </location>
</feature>
<feature type="region of interest" description="Disordered" evidence="2">
    <location>
        <begin position="481"/>
        <end position="516"/>
    </location>
</feature>